<dbReference type="Proteomes" id="UP000324800">
    <property type="component" value="Unassembled WGS sequence"/>
</dbReference>
<name>A0A5J4W357_9EUKA</name>
<organism evidence="1 2">
    <name type="scientific">Streblomastix strix</name>
    <dbReference type="NCBI Taxonomy" id="222440"/>
    <lineage>
        <taxon>Eukaryota</taxon>
        <taxon>Metamonada</taxon>
        <taxon>Preaxostyla</taxon>
        <taxon>Oxymonadida</taxon>
        <taxon>Streblomastigidae</taxon>
        <taxon>Streblomastix</taxon>
    </lineage>
</organism>
<comment type="caution">
    <text evidence="1">The sequence shown here is derived from an EMBL/GenBank/DDBJ whole genome shotgun (WGS) entry which is preliminary data.</text>
</comment>
<accession>A0A5J4W357</accession>
<sequence>MCSENHQVCKQCVKDQVIAGLGIGRVSTSCATQTNCKGFYTEKVLLQCLSNDDMFRLDNLRIGDNMKEIKNTTGFAECPYCDYKEIIVGQEKTLLRQPIEYGSSSKHFRSDRQQEAHIPVAVDKIEKIGNESKSSKNASRERMGCLNSKLNKILKMNMYSEQ</sequence>
<gene>
    <name evidence="1" type="ORF">EZS28_015334</name>
</gene>
<dbReference type="AlphaFoldDB" id="A0A5J4W357"/>
<proteinExistence type="predicted"/>
<reference evidence="1 2" key="1">
    <citation type="submission" date="2019-03" db="EMBL/GenBank/DDBJ databases">
        <title>Single cell metagenomics reveals metabolic interactions within the superorganism composed of flagellate Streblomastix strix and complex community of Bacteroidetes bacteria on its surface.</title>
        <authorList>
            <person name="Treitli S.C."/>
            <person name="Kolisko M."/>
            <person name="Husnik F."/>
            <person name="Keeling P."/>
            <person name="Hampl V."/>
        </authorList>
    </citation>
    <scope>NUCLEOTIDE SEQUENCE [LARGE SCALE GENOMIC DNA]</scope>
    <source>
        <strain evidence="1">ST1C</strain>
    </source>
</reference>
<evidence type="ECO:0000313" key="2">
    <source>
        <dbReference type="Proteomes" id="UP000324800"/>
    </source>
</evidence>
<evidence type="ECO:0000313" key="1">
    <source>
        <dbReference type="EMBL" id="KAA6389140.1"/>
    </source>
</evidence>
<dbReference type="EMBL" id="SNRW01003702">
    <property type="protein sequence ID" value="KAA6389140.1"/>
    <property type="molecule type" value="Genomic_DNA"/>
</dbReference>
<dbReference type="OrthoDB" id="10009520at2759"/>
<protein>
    <submittedName>
        <fullName evidence="1">Uncharacterized protein</fullName>
    </submittedName>
</protein>